<keyword evidence="1" id="KW-0732">Signal</keyword>
<sequence length="330" mass="35433">MERRAFFILCLALVALATPHPRPPSGAIDVKVQGHGVSIRSSFEKSNNTAIGDVTVDFTTDGFPRYRIKSMQPPASNGTAAVVSQFRVGFLKLVEFVPSNPALGYQPNDTVLQTLDGWRKRQSGWSNVQYDLLRTNTSDGTAVVVRLETHWTMGSTQLMQLVMYISGSTLNASDPARRIDPTSMKIDVFVNGFPWTASQANSTLALAMCFESSGAPGMHNRTGPEGSVETSAGGLAWTREVLADGVAGNLTVSELRDDSESVDRDDDRQPGEGRKVIYFTFPQGHPAKYEWDPQLSAAVDAGQVQPGAAPLGARPLGLAALLGLALLVLA</sequence>
<organism evidence="2 3">
    <name type="scientific">Paratrimastix pyriformis</name>
    <dbReference type="NCBI Taxonomy" id="342808"/>
    <lineage>
        <taxon>Eukaryota</taxon>
        <taxon>Metamonada</taxon>
        <taxon>Preaxostyla</taxon>
        <taxon>Paratrimastigidae</taxon>
        <taxon>Paratrimastix</taxon>
    </lineage>
</organism>
<evidence type="ECO:0000256" key="1">
    <source>
        <dbReference type="SAM" id="SignalP"/>
    </source>
</evidence>
<dbReference type="EMBL" id="JAPMOS010000003">
    <property type="protein sequence ID" value="KAJ4462273.1"/>
    <property type="molecule type" value="Genomic_DNA"/>
</dbReference>
<comment type="caution">
    <text evidence="2">The sequence shown here is derived from an EMBL/GenBank/DDBJ whole genome shotgun (WGS) entry which is preliminary data.</text>
</comment>
<protein>
    <submittedName>
        <fullName evidence="2">Uncharacterized protein</fullName>
    </submittedName>
</protein>
<name>A0ABQ8UV65_9EUKA</name>
<reference evidence="2" key="1">
    <citation type="journal article" date="2022" name="bioRxiv">
        <title>Genomics of Preaxostyla Flagellates Illuminates Evolutionary Transitions and the Path Towards Mitochondrial Loss.</title>
        <authorList>
            <person name="Novak L.V.F."/>
            <person name="Treitli S.C."/>
            <person name="Pyrih J."/>
            <person name="Halakuc P."/>
            <person name="Pipaliya S.V."/>
            <person name="Vacek V."/>
            <person name="Brzon O."/>
            <person name="Soukal P."/>
            <person name="Eme L."/>
            <person name="Dacks J.B."/>
            <person name="Karnkowska A."/>
            <person name="Elias M."/>
            <person name="Hampl V."/>
        </authorList>
    </citation>
    <scope>NUCLEOTIDE SEQUENCE</scope>
    <source>
        <strain evidence="2">RCP-MX</strain>
    </source>
</reference>
<keyword evidence="3" id="KW-1185">Reference proteome</keyword>
<evidence type="ECO:0000313" key="3">
    <source>
        <dbReference type="Proteomes" id="UP001141327"/>
    </source>
</evidence>
<gene>
    <name evidence="2" type="ORF">PAPYR_867</name>
</gene>
<evidence type="ECO:0000313" key="2">
    <source>
        <dbReference type="EMBL" id="KAJ4462273.1"/>
    </source>
</evidence>
<dbReference type="Proteomes" id="UP001141327">
    <property type="component" value="Unassembled WGS sequence"/>
</dbReference>
<feature type="chain" id="PRO_5045516216" evidence="1">
    <location>
        <begin position="18"/>
        <end position="330"/>
    </location>
</feature>
<accession>A0ABQ8UV65</accession>
<feature type="signal peptide" evidence="1">
    <location>
        <begin position="1"/>
        <end position="17"/>
    </location>
</feature>
<proteinExistence type="predicted"/>